<reference evidence="1 2" key="1">
    <citation type="submission" date="2015-09" db="EMBL/GenBank/DDBJ databases">
        <authorList>
            <consortium name="Pathogen Informatics"/>
        </authorList>
    </citation>
    <scope>NUCLEOTIDE SEQUENCE [LARGE SCALE GENOMIC DNA]</scope>
    <source>
        <strain evidence="1 2">2789STDY5834966</strain>
    </source>
</reference>
<accession>A0A173RJX2</accession>
<dbReference type="Proteomes" id="UP000095390">
    <property type="component" value="Unassembled WGS sequence"/>
</dbReference>
<name>A0A173RJX2_9FIRM</name>
<dbReference type="AlphaFoldDB" id="A0A173RJX2"/>
<sequence length="207" mass="24876">MFMWHVGDIAEKKKCKTGQHEKMAIFNESNPDSYRSIYGSLFSEFGEEITTKIHRAYAGRQISFPKKLYTEEYINYYVQKNKTEKSPAVMADELECTERIVRRHMKESRDMESEQFEESVKTISRYRPVYNELYLEFGEKIMKEIYALYRGHQISFPKKLYTENYIMHYVKEHMWDMTGSELAKELGYTERRISQLIKSIMDRQEKS</sequence>
<dbReference type="RefSeq" id="WP_270847027.1">
    <property type="nucleotide sequence ID" value="NZ_JAQEEK010000048.1"/>
</dbReference>
<dbReference type="EMBL" id="CYYC01000002">
    <property type="protein sequence ID" value="CUM78161.1"/>
    <property type="molecule type" value="Genomic_DNA"/>
</dbReference>
<gene>
    <name evidence="1" type="ORF">ERS852578_00187</name>
</gene>
<proteinExistence type="predicted"/>
<organism evidence="1 2">
    <name type="scientific">Anaerobutyricum hallii</name>
    <dbReference type="NCBI Taxonomy" id="39488"/>
    <lineage>
        <taxon>Bacteria</taxon>
        <taxon>Bacillati</taxon>
        <taxon>Bacillota</taxon>
        <taxon>Clostridia</taxon>
        <taxon>Lachnospirales</taxon>
        <taxon>Lachnospiraceae</taxon>
        <taxon>Anaerobutyricum</taxon>
    </lineage>
</organism>
<protein>
    <submittedName>
        <fullName evidence="1">Mor transcription activator family</fullName>
    </submittedName>
</protein>
<evidence type="ECO:0000313" key="2">
    <source>
        <dbReference type="Proteomes" id="UP000095390"/>
    </source>
</evidence>
<evidence type="ECO:0000313" key="1">
    <source>
        <dbReference type="EMBL" id="CUM78161.1"/>
    </source>
</evidence>